<dbReference type="EMBL" id="SYVV01000040">
    <property type="protein sequence ID" value="TKG28453.1"/>
    <property type="molecule type" value="Genomic_DNA"/>
</dbReference>
<dbReference type="Proteomes" id="UP000235579">
    <property type="component" value="Unassembled WGS sequence"/>
</dbReference>
<dbReference type="Proteomes" id="UP000308018">
    <property type="component" value="Unassembled WGS sequence"/>
</dbReference>
<evidence type="ECO:0000313" key="5">
    <source>
        <dbReference type="Proteomes" id="UP000308018"/>
    </source>
</evidence>
<proteinExistence type="predicted"/>
<dbReference type="AlphaFoldDB" id="A0A2N7NH62"/>
<feature type="chain" id="PRO_5030054193" evidence="1">
    <location>
        <begin position="20"/>
        <end position="468"/>
    </location>
</feature>
<gene>
    <name evidence="2" type="ORF">BCS92_15750</name>
    <name evidence="3" type="ORF">FC057_21650</name>
</gene>
<feature type="signal peptide" evidence="1">
    <location>
        <begin position="1"/>
        <end position="19"/>
    </location>
</feature>
<accession>A0A2N7NH62</accession>
<evidence type="ECO:0000313" key="4">
    <source>
        <dbReference type="Proteomes" id="UP000235579"/>
    </source>
</evidence>
<reference evidence="2" key="3">
    <citation type="journal article" date="2018" name="Nature">
        <title>A major lineage of non-tailed dsDNA viruses as unrecognized killers of marine bacteria.</title>
        <authorList>
            <person name="Kauffman K.M."/>
            <person name="Hussain F.A."/>
            <person name="Yang J."/>
            <person name="Arevalo P."/>
            <person name="Brown J.M."/>
            <person name="Chang W.K."/>
            <person name="VanInsberghe D."/>
            <person name="Elsherbini J."/>
            <person name="Sharma R.S."/>
            <person name="Cutler M.B."/>
            <person name="Kelly L."/>
            <person name="Polz M.F."/>
        </authorList>
    </citation>
    <scope>NUCLEOTIDE SEQUENCE</scope>
    <source>
        <strain evidence="2">10N.222.48.A2</strain>
    </source>
</reference>
<sequence length="468" mass="51040">MKKLSIGIILATLGTSVYASPNLEGYFQARELVNYAAGSLQKAKVDFIALDYAVAKLPAASQAQLVPFNTVLGEFSTNSSVSSSDATALLSRVNSKALSGQYVCRINSNGTVLAYSAENGEQCAADKYEKAALALAKKGDELRFFRSYSQGYFQTLTYKVDASSSDETVRLGYFNKHGGKWIGEAVKVVKGKAQINSTDVDTYDVIAYRDYNISSSKGVSPNTSISFTEQPFFITDEVTDLDSTGKSVHITKTKFSSLHQFDGPYRGRHIDSKGWFNWFNQDYVGQYEIGGKKVYAVSDTQNLVVKKDFSGAVDSWTRIDVDKADQGSGAGDWTMYMFNNTNNLIGESPTYCQIKAIAEGKPVVQLLSSTGVMTHPPITNCDQVDPGHTKKVIASFKDGNNKTVSVTSPKLKASAQHIMALGPIVDQGQKAKFTVQDARDLLSSTRYKAALAEMTPQFLSSKPHDILK</sequence>
<comment type="caution">
    <text evidence="2">The sequence shown here is derived from an EMBL/GenBank/DDBJ whole genome shotgun (WGS) entry which is preliminary data.</text>
</comment>
<dbReference type="EMBL" id="MDBP01000042">
    <property type="protein sequence ID" value="PMP13780.1"/>
    <property type="molecule type" value="Genomic_DNA"/>
</dbReference>
<keyword evidence="1" id="KW-0732">Signal</keyword>
<reference evidence="2" key="2">
    <citation type="submission" date="2016-07" db="EMBL/GenBank/DDBJ databases">
        <authorList>
            <person name="Wan K."/>
            <person name="Booth B."/>
            <person name="Spirohn K."/>
            <person name="Hao T."/>
            <person name="Hu Y."/>
            <person name="Calderwood M."/>
            <person name="Hill D."/>
            <person name="Mohr S."/>
            <person name="Vidal M."/>
            <person name="Celniker S."/>
            <person name="Perrimon N."/>
        </authorList>
    </citation>
    <scope>NUCLEOTIDE SEQUENCE</scope>
    <source>
        <strain evidence="2">10N.222.48.A2</strain>
    </source>
</reference>
<dbReference type="RefSeq" id="WP_009848669.1">
    <property type="nucleotide sequence ID" value="NZ_MDBP01000042.1"/>
</dbReference>
<protein>
    <submittedName>
        <fullName evidence="2">Porin</fullName>
    </submittedName>
</protein>
<evidence type="ECO:0000313" key="2">
    <source>
        <dbReference type="EMBL" id="PMP13780.1"/>
    </source>
</evidence>
<evidence type="ECO:0000313" key="3">
    <source>
        <dbReference type="EMBL" id="TKG28453.1"/>
    </source>
</evidence>
<organism evidence="2 4">
    <name type="scientific">Vibrio tasmaniensis</name>
    <dbReference type="NCBI Taxonomy" id="212663"/>
    <lineage>
        <taxon>Bacteria</taxon>
        <taxon>Pseudomonadati</taxon>
        <taxon>Pseudomonadota</taxon>
        <taxon>Gammaproteobacteria</taxon>
        <taxon>Vibrionales</taxon>
        <taxon>Vibrionaceae</taxon>
        <taxon>Vibrio</taxon>
    </lineage>
</organism>
<reference evidence="3 5" key="4">
    <citation type="submission" date="2019-04" db="EMBL/GenBank/DDBJ databases">
        <title>A reverse ecology approach based on a biological definition of microbial populations.</title>
        <authorList>
            <person name="Arevalo P."/>
            <person name="Vaninsberghe D."/>
            <person name="Elsherbini J."/>
            <person name="Gore J."/>
            <person name="Polz M."/>
        </authorList>
    </citation>
    <scope>NUCLEOTIDE SEQUENCE [LARGE SCALE GENOMIC DNA]</scope>
    <source>
        <strain evidence="3 5">10N.222.45.A8</strain>
    </source>
</reference>
<reference evidence="4" key="1">
    <citation type="submission" date="2016-07" db="EMBL/GenBank/DDBJ databases">
        <title>Nontailed viruses are major unrecognized killers of bacteria in the ocean.</title>
        <authorList>
            <person name="Kauffman K."/>
            <person name="Hussain F."/>
            <person name="Yang J."/>
            <person name="Arevalo P."/>
            <person name="Brown J."/>
            <person name="Cutler M."/>
            <person name="Kelly L."/>
            <person name="Polz M.F."/>
        </authorList>
    </citation>
    <scope>NUCLEOTIDE SEQUENCE [LARGE SCALE GENOMIC DNA]</scope>
    <source>
        <strain evidence="4">10N.222.48.A2</strain>
    </source>
</reference>
<name>A0A2N7NH62_9VIBR</name>
<evidence type="ECO:0000256" key="1">
    <source>
        <dbReference type="SAM" id="SignalP"/>
    </source>
</evidence>